<keyword evidence="4" id="KW-1185">Reference proteome</keyword>
<feature type="domain" description="Peptidase C39" evidence="2">
    <location>
        <begin position="49"/>
        <end position="179"/>
    </location>
</feature>
<sequence length="225" mass="24829">MKRLVLVMCGMLVASLANAGRIHFGGIGSGYTIPVVSMKETRFYSTLRQQYDFSCGSAAVATLLTHQYGIPVNEAAVFQAMYERGDQAKIRREGFSLLDIKRYLASHGFAADGFTLSLDKLAEAGLPAIVLINERGYHHFVVIKGMRNDRVLIGDPATGTRAMDRATFEAIWVNRILFVIHNRKEMARFNLDKDWVAAPQAPLASSMPRDGLGTLLLPKFGASDF</sequence>
<dbReference type="CDD" id="cd02423">
    <property type="entry name" value="Peptidase_C39G"/>
    <property type="match status" value="1"/>
</dbReference>
<dbReference type="EMBL" id="SLZQ01000003">
    <property type="protein sequence ID" value="TCS37950.1"/>
    <property type="molecule type" value="Genomic_DNA"/>
</dbReference>
<name>A0A4V2UIY7_PAULE</name>
<evidence type="ECO:0000313" key="4">
    <source>
        <dbReference type="Proteomes" id="UP000295382"/>
    </source>
</evidence>
<reference evidence="3 4" key="1">
    <citation type="submission" date="2019-03" db="EMBL/GenBank/DDBJ databases">
        <title>Genomic Encyclopedia of Type Strains, Phase IV (KMG-IV): sequencing the most valuable type-strain genomes for metagenomic binning, comparative biology and taxonomic classification.</title>
        <authorList>
            <person name="Goeker M."/>
        </authorList>
    </citation>
    <scope>NUCLEOTIDE SEQUENCE [LARGE SCALE GENOMIC DNA]</scope>
    <source>
        <strain evidence="3 4">DSM 7445</strain>
    </source>
</reference>
<proteinExistence type="predicted"/>
<dbReference type="GO" id="GO:0016020">
    <property type="term" value="C:membrane"/>
    <property type="evidence" value="ECO:0007669"/>
    <property type="project" value="InterPro"/>
</dbReference>
<dbReference type="AlphaFoldDB" id="A0A4V2UIY7"/>
<dbReference type="GO" id="GO:0008233">
    <property type="term" value="F:peptidase activity"/>
    <property type="evidence" value="ECO:0007669"/>
    <property type="project" value="InterPro"/>
</dbReference>
<comment type="caution">
    <text evidence="3">The sequence shown here is derived from an EMBL/GenBank/DDBJ whole genome shotgun (WGS) entry which is preliminary data.</text>
</comment>
<dbReference type="Pfam" id="PF03412">
    <property type="entry name" value="Peptidase_C39"/>
    <property type="match status" value="1"/>
</dbReference>
<gene>
    <name evidence="3" type="ORF">EDC30_103242</name>
</gene>
<dbReference type="PROSITE" id="PS50990">
    <property type="entry name" value="PEPTIDASE_C39"/>
    <property type="match status" value="1"/>
</dbReference>
<protein>
    <recommendedName>
        <fullName evidence="2">Peptidase C39 domain-containing protein</fullName>
    </recommendedName>
</protein>
<keyword evidence="1" id="KW-0732">Signal</keyword>
<dbReference type="Proteomes" id="UP000295382">
    <property type="component" value="Unassembled WGS sequence"/>
</dbReference>
<feature type="signal peptide" evidence="1">
    <location>
        <begin position="1"/>
        <end position="19"/>
    </location>
</feature>
<accession>A0A4V2UIY7</accession>
<dbReference type="InterPro" id="IPR005074">
    <property type="entry name" value="Peptidase_C39"/>
</dbReference>
<dbReference type="OrthoDB" id="13401at2"/>
<dbReference type="RefSeq" id="WP_132258016.1">
    <property type="nucleotide sequence ID" value="NZ_SLZQ01000003.1"/>
</dbReference>
<evidence type="ECO:0000259" key="2">
    <source>
        <dbReference type="PROSITE" id="PS50990"/>
    </source>
</evidence>
<feature type="chain" id="PRO_5020188078" description="Peptidase C39 domain-containing protein" evidence="1">
    <location>
        <begin position="20"/>
        <end position="225"/>
    </location>
</feature>
<evidence type="ECO:0000256" key="1">
    <source>
        <dbReference type="SAM" id="SignalP"/>
    </source>
</evidence>
<organism evidence="3 4">
    <name type="scientific">Paucimonas lemoignei</name>
    <name type="common">Pseudomonas lemoignei</name>
    <dbReference type="NCBI Taxonomy" id="29443"/>
    <lineage>
        <taxon>Bacteria</taxon>
        <taxon>Pseudomonadati</taxon>
        <taxon>Pseudomonadota</taxon>
        <taxon>Betaproteobacteria</taxon>
        <taxon>Burkholderiales</taxon>
        <taxon>Burkholderiaceae</taxon>
        <taxon>Paucimonas</taxon>
    </lineage>
</organism>
<evidence type="ECO:0000313" key="3">
    <source>
        <dbReference type="EMBL" id="TCS37950.1"/>
    </source>
</evidence>
<dbReference type="Gene3D" id="3.90.70.10">
    <property type="entry name" value="Cysteine proteinases"/>
    <property type="match status" value="1"/>
</dbReference>
<dbReference type="GO" id="GO:0006508">
    <property type="term" value="P:proteolysis"/>
    <property type="evidence" value="ECO:0007669"/>
    <property type="project" value="InterPro"/>
</dbReference>
<dbReference type="GO" id="GO:0005524">
    <property type="term" value="F:ATP binding"/>
    <property type="evidence" value="ECO:0007669"/>
    <property type="project" value="InterPro"/>
</dbReference>